<feature type="region of interest" description="Disordered" evidence="1">
    <location>
        <begin position="42"/>
        <end position="66"/>
    </location>
</feature>
<evidence type="ECO:0000256" key="1">
    <source>
        <dbReference type="SAM" id="MobiDB-lite"/>
    </source>
</evidence>
<accession>A0AAV6JA69</accession>
<keyword evidence="3" id="KW-1185">Reference proteome</keyword>
<name>A0AAV6JA69_9ERIC</name>
<comment type="caution">
    <text evidence="2">The sequence shown here is derived from an EMBL/GenBank/DDBJ whole genome shotgun (WGS) entry which is preliminary data.</text>
</comment>
<evidence type="ECO:0000313" key="2">
    <source>
        <dbReference type="EMBL" id="KAG5537956.1"/>
    </source>
</evidence>
<dbReference type="Proteomes" id="UP000823749">
    <property type="component" value="Chromosome 8"/>
</dbReference>
<gene>
    <name evidence="2" type="ORF">RHGRI_025149</name>
</gene>
<reference evidence="2" key="1">
    <citation type="submission" date="2020-08" db="EMBL/GenBank/DDBJ databases">
        <title>Plant Genome Project.</title>
        <authorList>
            <person name="Zhang R.-G."/>
        </authorList>
    </citation>
    <scope>NUCLEOTIDE SEQUENCE</scope>
    <source>
        <strain evidence="2">WSP0</strain>
        <tissue evidence="2">Leaf</tissue>
    </source>
</reference>
<sequence length="259" mass="29480">MDGAEYPTNAVDPKPWPLVFEIEWPLSDAEVAEEVTILQEGEEQRLKKTPPEQVIDPEQSLEPGQGTTHNHLTSLFLQTYEIKHSLPLPPHESYGSKKRRGLKLREKIKKILQKGFDELIETILNVVEEDGEEEEVMAEEEEHEALAADDGLIEAEEGIKAEKGTMPIKDDLLIEAEDDEMVAIEEIDLFLCKITRDFVPENLTTIMMNGMESYDELAASIHLAWSEKAQEEFDEVLPDISNCWPEGYLEFVNMEGKKL</sequence>
<protein>
    <submittedName>
        <fullName evidence="2">Uncharacterized protein</fullName>
    </submittedName>
</protein>
<evidence type="ECO:0000313" key="3">
    <source>
        <dbReference type="Proteomes" id="UP000823749"/>
    </source>
</evidence>
<organism evidence="2 3">
    <name type="scientific">Rhododendron griersonianum</name>
    <dbReference type="NCBI Taxonomy" id="479676"/>
    <lineage>
        <taxon>Eukaryota</taxon>
        <taxon>Viridiplantae</taxon>
        <taxon>Streptophyta</taxon>
        <taxon>Embryophyta</taxon>
        <taxon>Tracheophyta</taxon>
        <taxon>Spermatophyta</taxon>
        <taxon>Magnoliopsida</taxon>
        <taxon>eudicotyledons</taxon>
        <taxon>Gunneridae</taxon>
        <taxon>Pentapetalae</taxon>
        <taxon>asterids</taxon>
        <taxon>Ericales</taxon>
        <taxon>Ericaceae</taxon>
        <taxon>Ericoideae</taxon>
        <taxon>Rhodoreae</taxon>
        <taxon>Rhododendron</taxon>
    </lineage>
</organism>
<proteinExistence type="predicted"/>
<dbReference type="AlphaFoldDB" id="A0AAV6JA69"/>
<dbReference type="EMBL" id="JACTNZ010000008">
    <property type="protein sequence ID" value="KAG5537956.1"/>
    <property type="molecule type" value="Genomic_DNA"/>
</dbReference>